<dbReference type="InterPro" id="IPR018165">
    <property type="entry name" value="Ala-tRNA-synth_IIc_core"/>
</dbReference>
<dbReference type="SUPFAM" id="SSF55186">
    <property type="entry name" value="ThrRS/AlaRS common domain"/>
    <property type="match status" value="1"/>
</dbReference>
<dbReference type="PANTHER" id="PTHR43462:SF1">
    <property type="entry name" value="ALANYL-TRNA EDITING PROTEIN AARSD1"/>
    <property type="match status" value="1"/>
</dbReference>
<dbReference type="InterPro" id="IPR051335">
    <property type="entry name" value="Alanyl-tRNA_Editing_Enzymes"/>
</dbReference>
<dbReference type="InterPro" id="IPR053424">
    <property type="entry name" value="Alanyl-tRNA_Edit-Domain"/>
</dbReference>
<dbReference type="GO" id="GO:0002161">
    <property type="term" value="F:aminoacyl-tRNA deacylase activity"/>
    <property type="evidence" value="ECO:0007669"/>
    <property type="project" value="UniProtKB-ARBA"/>
</dbReference>
<keyword evidence="5" id="KW-0862">Zinc</keyword>
<gene>
    <name evidence="7" type="ORF">DFR85_08215</name>
</gene>
<dbReference type="GeneID" id="36832133"/>
<feature type="domain" description="Alanyl-transfer RNA synthetases family profile" evidence="6">
    <location>
        <begin position="1"/>
        <end position="232"/>
    </location>
</feature>
<dbReference type="GO" id="GO:0046872">
    <property type="term" value="F:metal ion binding"/>
    <property type="evidence" value="ECO:0007669"/>
    <property type="project" value="UniProtKB-KW"/>
</dbReference>
<dbReference type="InterPro" id="IPR009000">
    <property type="entry name" value="Transl_B-barrel_sf"/>
</dbReference>
<dbReference type="Gene3D" id="3.30.980.10">
    <property type="entry name" value="Threonyl-trna Synthetase, Chain A, domain 2"/>
    <property type="match status" value="1"/>
</dbReference>
<evidence type="ECO:0000256" key="3">
    <source>
        <dbReference type="ARBA" id="ARBA00022490"/>
    </source>
</evidence>
<accession>A0A2U9IEW8</accession>
<dbReference type="KEGG" id="abri:DFR85_08215"/>
<dbReference type="PANTHER" id="PTHR43462">
    <property type="entry name" value="ALANYL-TRNA EDITING PROTEIN"/>
    <property type="match status" value="1"/>
</dbReference>
<proteinExistence type="predicted"/>
<dbReference type="FunFam" id="2.40.30.130:FF:000010">
    <property type="entry name" value="Alanine--tRNA ligase"/>
    <property type="match status" value="1"/>
</dbReference>
<comment type="cofactor">
    <cofactor evidence="1">
        <name>Zn(2+)</name>
        <dbReference type="ChEBI" id="CHEBI:29105"/>
    </cofactor>
</comment>
<evidence type="ECO:0000256" key="1">
    <source>
        <dbReference type="ARBA" id="ARBA00001947"/>
    </source>
</evidence>
<dbReference type="EMBL" id="CP029289">
    <property type="protein sequence ID" value="AWR94582.1"/>
    <property type="molecule type" value="Genomic_DNA"/>
</dbReference>
<dbReference type="GO" id="GO:0005524">
    <property type="term" value="F:ATP binding"/>
    <property type="evidence" value="ECO:0007669"/>
    <property type="project" value="InterPro"/>
</dbReference>
<name>A0A2U9IEW8_9CREN</name>
<evidence type="ECO:0000313" key="7">
    <source>
        <dbReference type="EMBL" id="AWR94582.1"/>
    </source>
</evidence>
<evidence type="ECO:0000259" key="6">
    <source>
        <dbReference type="PROSITE" id="PS50860"/>
    </source>
</evidence>
<dbReference type="OrthoDB" id="11392at2157"/>
<evidence type="ECO:0000256" key="5">
    <source>
        <dbReference type="ARBA" id="ARBA00022833"/>
    </source>
</evidence>
<dbReference type="GO" id="GO:0004813">
    <property type="term" value="F:alanine-tRNA ligase activity"/>
    <property type="evidence" value="ECO:0007669"/>
    <property type="project" value="InterPro"/>
</dbReference>
<reference evidence="7 8" key="1">
    <citation type="submission" date="2018-05" db="EMBL/GenBank/DDBJ databases">
        <title>Complete Genome Sequences of Extremely Thermoacidophilic, Metal-Mobilizing Type-Strain Members of the Archaeal Family Sulfolobaceae: Acidianus brierleyi DSM-1651T, Acidianus sulfidivorans DSM-18786T, Metallosphaera hakonensis DSM-7519T, and Metallosphaera prunae DSM-10039T.</title>
        <authorList>
            <person name="Counts J.A."/>
            <person name="Kelly R.M."/>
        </authorList>
    </citation>
    <scope>NUCLEOTIDE SEQUENCE [LARGE SCALE GENOMIC DNA]</scope>
    <source>
        <strain evidence="7 8">DSM 1651</strain>
    </source>
</reference>
<keyword evidence="4" id="KW-0479">Metal-binding</keyword>
<dbReference type="GO" id="GO:0005737">
    <property type="term" value="C:cytoplasm"/>
    <property type="evidence" value="ECO:0007669"/>
    <property type="project" value="UniProtKB-SubCell"/>
</dbReference>
<dbReference type="RefSeq" id="WP_110270463.1">
    <property type="nucleotide sequence ID" value="NZ_CP029289.2"/>
</dbReference>
<dbReference type="GO" id="GO:0006419">
    <property type="term" value="P:alanyl-tRNA aminoacylation"/>
    <property type="evidence" value="ECO:0007669"/>
    <property type="project" value="InterPro"/>
</dbReference>
<keyword evidence="3" id="KW-0963">Cytoplasm</keyword>
<dbReference type="InterPro" id="IPR018164">
    <property type="entry name" value="Ala-tRNA-synth_IIc_N"/>
</dbReference>
<dbReference type="Proteomes" id="UP000248044">
    <property type="component" value="Chromosome"/>
</dbReference>
<dbReference type="InterPro" id="IPR018163">
    <property type="entry name" value="Thr/Ala-tRNA-synth_IIc_edit"/>
</dbReference>
<evidence type="ECO:0000256" key="4">
    <source>
        <dbReference type="ARBA" id="ARBA00022723"/>
    </source>
</evidence>
<comment type="subcellular location">
    <subcellularLocation>
        <location evidence="2">Cytoplasm</location>
    </subcellularLocation>
</comment>
<evidence type="ECO:0000313" key="8">
    <source>
        <dbReference type="Proteomes" id="UP000248044"/>
    </source>
</evidence>
<dbReference type="PROSITE" id="PS50860">
    <property type="entry name" value="AA_TRNA_LIGASE_II_ALA"/>
    <property type="match status" value="1"/>
</dbReference>
<dbReference type="Pfam" id="PF01411">
    <property type="entry name" value="tRNA-synt_2c"/>
    <property type="match status" value="1"/>
</dbReference>
<dbReference type="Pfam" id="PF07973">
    <property type="entry name" value="tRNA_SAD"/>
    <property type="match status" value="1"/>
</dbReference>
<dbReference type="Gene3D" id="2.40.30.130">
    <property type="match status" value="1"/>
</dbReference>
<dbReference type="GO" id="GO:0003676">
    <property type="term" value="F:nucleic acid binding"/>
    <property type="evidence" value="ECO:0007669"/>
    <property type="project" value="InterPro"/>
</dbReference>
<dbReference type="NCBIfam" id="NF040865">
    <property type="entry name" value="a_tRNA_ed_AlaXM"/>
    <property type="match status" value="1"/>
</dbReference>
<dbReference type="InterPro" id="IPR012947">
    <property type="entry name" value="tRNA_SAD"/>
</dbReference>
<dbReference type="SMART" id="SM00863">
    <property type="entry name" value="tRNA_SAD"/>
    <property type="match status" value="1"/>
</dbReference>
<evidence type="ECO:0000256" key="2">
    <source>
        <dbReference type="ARBA" id="ARBA00004496"/>
    </source>
</evidence>
<dbReference type="AlphaFoldDB" id="A0A2U9IEW8"/>
<protein>
    <submittedName>
        <fullName evidence="7">Alanyl-tRNA editing protein AlaX</fullName>
    </submittedName>
</protein>
<keyword evidence="8" id="KW-1185">Reference proteome</keyword>
<dbReference type="SUPFAM" id="SSF50447">
    <property type="entry name" value="Translation proteins"/>
    <property type="match status" value="1"/>
</dbReference>
<sequence>MVEEIYLTDSYVKNFKAKVVKVGQDGVILDRTAFYPGGGGLENDIGKLVIDNKEIQVTEVKRQDNEIVHKINGNLSEGDLVDGIIDWERRYSMMKLHTASHIIASIAYNKYGAMVTGGHISPEYAKDDFNVEDKNVLTNIINEANDIIKKNIDVKVYFKPKEEALKIPGIVKLMGRNPPDVPIWRIVEIPGIDIQADGGPHVKNTSEIGHIELIKVENRGKNKKRVYYTVKS</sequence>
<organism evidence="7 8">
    <name type="scientific">Acidianus brierleyi</name>
    <dbReference type="NCBI Taxonomy" id="41673"/>
    <lineage>
        <taxon>Archaea</taxon>
        <taxon>Thermoproteota</taxon>
        <taxon>Thermoprotei</taxon>
        <taxon>Sulfolobales</taxon>
        <taxon>Sulfolobaceae</taxon>
        <taxon>Acidianus</taxon>
    </lineage>
</organism>